<evidence type="ECO:0000313" key="7">
    <source>
        <dbReference type="Proteomes" id="UP000758603"/>
    </source>
</evidence>
<dbReference type="InterPro" id="IPR007568">
    <property type="entry name" value="RTA1"/>
</dbReference>
<dbReference type="GO" id="GO:0005886">
    <property type="term" value="C:plasma membrane"/>
    <property type="evidence" value="ECO:0007669"/>
    <property type="project" value="TreeGrafter"/>
</dbReference>
<evidence type="ECO:0000256" key="1">
    <source>
        <dbReference type="ARBA" id="ARBA00004141"/>
    </source>
</evidence>
<evidence type="ECO:0000313" key="6">
    <source>
        <dbReference type="EMBL" id="KAH6656032.1"/>
    </source>
</evidence>
<feature type="transmembrane region" description="Helical" evidence="5">
    <location>
        <begin position="91"/>
        <end position="114"/>
    </location>
</feature>
<feature type="transmembrane region" description="Helical" evidence="5">
    <location>
        <begin position="34"/>
        <end position="53"/>
    </location>
</feature>
<dbReference type="RefSeq" id="XP_045960297.1">
    <property type="nucleotide sequence ID" value="XM_046104804.1"/>
</dbReference>
<proteinExistence type="predicted"/>
<feature type="transmembrane region" description="Helical" evidence="5">
    <location>
        <begin position="172"/>
        <end position="195"/>
    </location>
</feature>
<organism evidence="6 7">
    <name type="scientific">Truncatella angustata</name>
    <dbReference type="NCBI Taxonomy" id="152316"/>
    <lineage>
        <taxon>Eukaryota</taxon>
        <taxon>Fungi</taxon>
        <taxon>Dikarya</taxon>
        <taxon>Ascomycota</taxon>
        <taxon>Pezizomycotina</taxon>
        <taxon>Sordariomycetes</taxon>
        <taxon>Xylariomycetidae</taxon>
        <taxon>Amphisphaeriales</taxon>
        <taxon>Sporocadaceae</taxon>
        <taxon>Truncatella</taxon>
    </lineage>
</organism>
<feature type="transmembrane region" description="Helical" evidence="5">
    <location>
        <begin position="252"/>
        <end position="272"/>
    </location>
</feature>
<feature type="transmembrane region" description="Helical" evidence="5">
    <location>
        <begin position="216"/>
        <end position="237"/>
    </location>
</feature>
<feature type="transmembrane region" description="Helical" evidence="5">
    <location>
        <begin position="60"/>
        <end position="79"/>
    </location>
</feature>
<evidence type="ECO:0000256" key="4">
    <source>
        <dbReference type="ARBA" id="ARBA00023136"/>
    </source>
</evidence>
<dbReference type="PANTHER" id="PTHR31465">
    <property type="entry name" value="PROTEIN RTA1-RELATED"/>
    <property type="match status" value="1"/>
</dbReference>
<sequence>MSTVDGAITFGPDANCTLEICPLESSILQYQPSVPANVFFIAFFGLAIAAHSLQGIQGRTWGFVASMVSGCILEVVGYAGRLIIHDNPFDFAGFLIQIICITIAPVFFCSAIYVLLSQVIIHIDPQISRFSPRLFYWIFIPCDIASLILQATGGALSCVGTSKDDIKQGEDISLAGLVFQVFTLVVFLGLFADYLAACARATSAAARGRITPRVKVFLAFLLMSVVLILVRCAYRIVELQGGYFSETFRDEGLFIGLESGVMCLAVVCLNIGHPSVAFGGDNAERKSGLFELQERDEV</sequence>
<evidence type="ECO:0000256" key="3">
    <source>
        <dbReference type="ARBA" id="ARBA00022989"/>
    </source>
</evidence>
<dbReference type="Pfam" id="PF04479">
    <property type="entry name" value="RTA1"/>
    <property type="match status" value="1"/>
</dbReference>
<protein>
    <submittedName>
        <fullName evidence="6">Parasitic phase-specific protein PSP-1</fullName>
    </submittedName>
</protein>
<dbReference type="Proteomes" id="UP000758603">
    <property type="component" value="Unassembled WGS sequence"/>
</dbReference>
<comment type="subcellular location">
    <subcellularLocation>
        <location evidence="1">Membrane</location>
        <topology evidence="1">Multi-pass membrane protein</topology>
    </subcellularLocation>
</comment>
<accession>A0A9P8ZZB9</accession>
<comment type="caution">
    <text evidence="6">The sequence shown here is derived from an EMBL/GenBank/DDBJ whole genome shotgun (WGS) entry which is preliminary data.</text>
</comment>
<dbReference type="GeneID" id="70133695"/>
<keyword evidence="3 5" id="KW-1133">Transmembrane helix</keyword>
<evidence type="ECO:0000256" key="2">
    <source>
        <dbReference type="ARBA" id="ARBA00022692"/>
    </source>
</evidence>
<dbReference type="OrthoDB" id="4521223at2759"/>
<evidence type="ECO:0000256" key="5">
    <source>
        <dbReference type="SAM" id="Phobius"/>
    </source>
</evidence>
<dbReference type="EMBL" id="JAGPXC010000003">
    <property type="protein sequence ID" value="KAH6656032.1"/>
    <property type="molecule type" value="Genomic_DNA"/>
</dbReference>
<keyword evidence="7" id="KW-1185">Reference proteome</keyword>
<dbReference type="AlphaFoldDB" id="A0A9P8ZZB9"/>
<name>A0A9P8ZZB9_9PEZI</name>
<gene>
    <name evidence="6" type="ORF">BKA67DRAFT_592123</name>
</gene>
<feature type="transmembrane region" description="Helical" evidence="5">
    <location>
        <begin position="134"/>
        <end position="152"/>
    </location>
</feature>
<keyword evidence="4 5" id="KW-0472">Membrane</keyword>
<reference evidence="6" key="1">
    <citation type="journal article" date="2021" name="Nat. Commun.">
        <title>Genetic determinants of endophytism in the Arabidopsis root mycobiome.</title>
        <authorList>
            <person name="Mesny F."/>
            <person name="Miyauchi S."/>
            <person name="Thiergart T."/>
            <person name="Pickel B."/>
            <person name="Atanasova L."/>
            <person name="Karlsson M."/>
            <person name="Huettel B."/>
            <person name="Barry K.W."/>
            <person name="Haridas S."/>
            <person name="Chen C."/>
            <person name="Bauer D."/>
            <person name="Andreopoulos W."/>
            <person name="Pangilinan J."/>
            <person name="LaButti K."/>
            <person name="Riley R."/>
            <person name="Lipzen A."/>
            <person name="Clum A."/>
            <person name="Drula E."/>
            <person name="Henrissat B."/>
            <person name="Kohler A."/>
            <person name="Grigoriev I.V."/>
            <person name="Martin F.M."/>
            <person name="Hacquard S."/>
        </authorList>
    </citation>
    <scope>NUCLEOTIDE SEQUENCE</scope>
    <source>
        <strain evidence="6">MPI-SDFR-AT-0073</strain>
    </source>
</reference>
<keyword evidence="2 5" id="KW-0812">Transmembrane</keyword>
<dbReference type="PANTHER" id="PTHR31465:SF9">
    <property type="entry name" value="SPHINGOID LONG-CHAIN BASE TRANSPORTER RSB1"/>
    <property type="match status" value="1"/>
</dbReference>
<dbReference type="GO" id="GO:0000324">
    <property type="term" value="C:fungal-type vacuole"/>
    <property type="evidence" value="ECO:0007669"/>
    <property type="project" value="TreeGrafter"/>
</dbReference>